<dbReference type="GO" id="GO:0016075">
    <property type="term" value="P:rRNA catabolic process"/>
    <property type="evidence" value="ECO:0007669"/>
    <property type="project" value="TreeGrafter"/>
</dbReference>
<dbReference type="Gene3D" id="2.30.30.110">
    <property type="match status" value="1"/>
</dbReference>
<dbReference type="Pfam" id="PF02452">
    <property type="entry name" value="PemK_toxin"/>
    <property type="match status" value="1"/>
</dbReference>
<dbReference type="PANTHER" id="PTHR33988:SF3">
    <property type="entry name" value="ENDORIBONUCLEASE TOXIN CHPB-RELATED"/>
    <property type="match status" value="1"/>
</dbReference>
<dbReference type="Proteomes" id="UP000196151">
    <property type="component" value="Chromosome"/>
</dbReference>
<accession>A0A200JDN4</accession>
<dbReference type="InterPro" id="IPR003477">
    <property type="entry name" value="PemK-like"/>
</dbReference>
<dbReference type="PANTHER" id="PTHR33988">
    <property type="entry name" value="ENDORIBONUCLEASE MAZF-RELATED"/>
    <property type="match status" value="1"/>
</dbReference>
<evidence type="ECO:0000313" key="5">
    <source>
        <dbReference type="Proteomes" id="UP000196151"/>
    </source>
</evidence>
<evidence type="ECO:0000256" key="1">
    <source>
        <dbReference type="ARBA" id="ARBA00007521"/>
    </source>
</evidence>
<reference evidence="4" key="2">
    <citation type="submission" date="2017-05" db="EMBL/GenBank/DDBJ databases">
        <authorList>
            <consortium name="The Broad Institute Genomics Platform"/>
            <consortium name="The Broad Institute Genomic Center for Infectious Diseases"/>
            <person name="Earl A."/>
            <person name="Manson A."/>
            <person name="Schwartman J."/>
            <person name="Gilmore M."/>
            <person name="Abouelleil A."/>
            <person name="Cao P."/>
            <person name="Chapman S."/>
            <person name="Cusick C."/>
            <person name="Shea T."/>
            <person name="Young S."/>
            <person name="Neafsey D."/>
            <person name="Nusbaum C."/>
            <person name="Birren B."/>
        </authorList>
    </citation>
    <scope>NUCLEOTIDE SEQUENCE</scope>
    <source>
        <strain evidence="4">9D6_DIV0238</strain>
    </source>
</reference>
<dbReference type="GO" id="GO:0006402">
    <property type="term" value="P:mRNA catabolic process"/>
    <property type="evidence" value="ECO:0007669"/>
    <property type="project" value="TreeGrafter"/>
</dbReference>
<organism evidence="3">
    <name type="scientific">Candidatus Enterococcus dunnyi</name>
    <dbReference type="NCBI Taxonomy" id="1834192"/>
    <lineage>
        <taxon>Bacteria</taxon>
        <taxon>Bacillati</taxon>
        <taxon>Bacillota</taxon>
        <taxon>Bacilli</taxon>
        <taxon>Lactobacillales</taxon>
        <taxon>Enterococcaceae</taxon>
        <taxon>Enterococcus</taxon>
    </lineage>
</organism>
<reference evidence="3" key="1">
    <citation type="submission" date="2017-05" db="EMBL/GenBank/DDBJ databases">
        <title>The Genome Sequence of Enterococcus sp. 9D6_DIV0238.</title>
        <authorList>
            <consortium name="The Broad Institute Genomics Platform"/>
            <consortium name="The Broad Institute Genomic Center for Infectious Diseases"/>
            <person name="Earl A."/>
            <person name="Manson A."/>
            <person name="Schwartman J."/>
            <person name="Gilmore M."/>
            <person name="Abouelleil A."/>
            <person name="Cao P."/>
            <person name="Chapman S."/>
            <person name="Cusick C."/>
            <person name="Shea T."/>
            <person name="Young S."/>
            <person name="Neafsey D."/>
            <person name="Nusbaum C."/>
            <person name="Birren B."/>
        </authorList>
    </citation>
    <scope>NUCLEOTIDE SEQUENCE [LARGE SCALE GENOMIC DNA]</scope>
    <source>
        <strain evidence="3">9D6_DIV0238</strain>
    </source>
</reference>
<comment type="similarity">
    <text evidence="1">Belongs to the PemK/MazF family.</text>
</comment>
<dbReference type="RefSeq" id="WP_176372744.1">
    <property type="nucleotide sequence ID" value="NZ_CP147246.1"/>
</dbReference>
<dbReference type="EMBL" id="CP147246">
    <property type="protein sequence ID" value="WYJ95310.1"/>
    <property type="molecule type" value="Genomic_DNA"/>
</dbReference>
<dbReference type="AlphaFoldDB" id="A0A200JDN4"/>
<evidence type="ECO:0000313" key="3">
    <source>
        <dbReference type="EMBL" id="OUZ34790.1"/>
    </source>
</evidence>
<sequence>MVFSIHGYTPKRGDIVIINFDPSIGREIQKKRPGIVISSDEYNAVTGMIAVCPITSTTNVKSHFIELSADHQVNGHINPLQVKTFDFTAPERNVRFIERATLKELGETAQTVNMIFDFSSLMTE</sequence>
<dbReference type="SUPFAM" id="SSF50118">
    <property type="entry name" value="Cell growth inhibitor/plasmid maintenance toxic component"/>
    <property type="match status" value="1"/>
</dbReference>
<reference evidence="4" key="3">
    <citation type="submission" date="2024-03" db="EMBL/GenBank/DDBJ databases">
        <title>The Genome Sequence of Enterococcus sp. DIV0238c.</title>
        <authorList>
            <consortium name="The Broad Institute Genomics Platform"/>
            <consortium name="The Broad Institute Microbial Omics Core"/>
            <consortium name="The Broad Institute Genomic Center for Infectious Diseases"/>
            <person name="Earl A."/>
            <person name="Manson A."/>
            <person name="Gilmore M."/>
            <person name="Schwartman J."/>
            <person name="Shea T."/>
            <person name="Abouelleil A."/>
            <person name="Cao P."/>
            <person name="Chapman S."/>
            <person name="Cusick C."/>
            <person name="Young S."/>
            <person name="Neafsey D."/>
            <person name="Nusbaum C."/>
            <person name="Birren B."/>
        </authorList>
    </citation>
    <scope>NUCLEOTIDE SEQUENCE</scope>
    <source>
        <strain evidence="4">9D6_DIV0238</strain>
    </source>
</reference>
<dbReference type="EMBL" id="NIBQ01000001">
    <property type="protein sequence ID" value="OUZ34790.1"/>
    <property type="molecule type" value="Genomic_DNA"/>
</dbReference>
<evidence type="ECO:0000313" key="4">
    <source>
        <dbReference type="EMBL" id="WYJ95310.1"/>
    </source>
</evidence>
<evidence type="ECO:0000256" key="2">
    <source>
        <dbReference type="ARBA" id="ARBA00022649"/>
    </source>
</evidence>
<protein>
    <submittedName>
        <fullName evidence="4">mRNA interferase MazF</fullName>
    </submittedName>
</protein>
<gene>
    <name evidence="3" type="ORF">A5889_000265</name>
    <name evidence="4" type="ORF">A5889_002858</name>
</gene>
<name>A0A200JDN4_9ENTE</name>
<dbReference type="GO" id="GO:0004521">
    <property type="term" value="F:RNA endonuclease activity"/>
    <property type="evidence" value="ECO:0007669"/>
    <property type="project" value="TreeGrafter"/>
</dbReference>
<keyword evidence="5" id="KW-1185">Reference proteome</keyword>
<keyword evidence="2" id="KW-1277">Toxin-antitoxin system</keyword>
<dbReference type="InterPro" id="IPR011067">
    <property type="entry name" value="Plasmid_toxin/cell-grow_inhib"/>
</dbReference>
<dbReference type="GO" id="GO:0003677">
    <property type="term" value="F:DNA binding"/>
    <property type="evidence" value="ECO:0007669"/>
    <property type="project" value="InterPro"/>
</dbReference>
<proteinExistence type="inferred from homology"/>